<sequence length="444" mass="48301">MRHVLGVLGVLAAGVLLAVSAAMNWRFGFSLGRTELDGQIYGAASAAADCMKALVPFFFFAAVRNRIWSQAAASALVWVVVTAYSMTSALGHAALNRFDSTGQRAQEAQAYQDLRGELKRAQEQAGWIPQHRPFEAVQSQIDGMKMQKAWQWSDGCTKVNSKTERTFCQQLTALDSELASASAAKQAEARIAELTAKVDATAGSPALSEADPQAKVLTELANAFFPNIKIENVQMALTLFVALLLEIGSGFGMYVAFSQWRLYDRQPMPVTPRMALTEESTAAAAVAVPVLTPITVETKKPRSGANDNRSIEIPLEVPVASTPAIEAQPAEVHQVETKVAESRSTMPVRRLAPETNTERFYKENIEVRDGSSVTATELYEDYCSWCESKNKEPAALPSFAREFADLGVKKEKVAGRVRYIGIALKSDMVLEEAMKPPLFGTVAA</sequence>
<reference evidence="3" key="1">
    <citation type="submission" date="2016-10" db="EMBL/GenBank/DDBJ databases">
        <authorList>
            <person name="Varghese N."/>
            <person name="Submissions S."/>
        </authorList>
    </citation>
    <scope>NUCLEOTIDE SEQUENCE [LARGE SCALE GENOMIC DNA]</scope>
    <source>
        <strain evidence="3">DSM 1565</strain>
    </source>
</reference>
<evidence type="ECO:0000256" key="1">
    <source>
        <dbReference type="SAM" id="Phobius"/>
    </source>
</evidence>
<keyword evidence="1" id="KW-0812">Transmembrane</keyword>
<feature type="transmembrane region" description="Helical" evidence="1">
    <location>
        <begin position="235"/>
        <end position="257"/>
    </location>
</feature>
<evidence type="ECO:0008006" key="4">
    <source>
        <dbReference type="Google" id="ProtNLM"/>
    </source>
</evidence>
<feature type="transmembrane region" description="Helical" evidence="1">
    <location>
        <begin position="40"/>
        <end position="63"/>
    </location>
</feature>
<name>A0A1I7NBD6_9HYPH</name>
<keyword evidence="1" id="KW-1133">Transmembrane helix</keyword>
<dbReference type="Proteomes" id="UP000199423">
    <property type="component" value="Unassembled WGS sequence"/>
</dbReference>
<feature type="transmembrane region" description="Helical" evidence="1">
    <location>
        <begin position="75"/>
        <end position="95"/>
    </location>
</feature>
<evidence type="ECO:0000313" key="2">
    <source>
        <dbReference type="EMBL" id="SFV31969.1"/>
    </source>
</evidence>
<evidence type="ECO:0000313" key="3">
    <source>
        <dbReference type="Proteomes" id="UP000199423"/>
    </source>
</evidence>
<proteinExistence type="predicted"/>
<gene>
    <name evidence="2" type="ORF">SAMN04488557_1453</name>
</gene>
<protein>
    <recommendedName>
        <fullName evidence="4">DNA primase/nucleoside triphosphatase C-terminal domain-containing protein</fullName>
    </recommendedName>
</protein>
<keyword evidence="1" id="KW-0472">Membrane</keyword>
<organism evidence="2 3">
    <name type="scientific">Hyphomicrobium facile</name>
    <dbReference type="NCBI Taxonomy" id="51670"/>
    <lineage>
        <taxon>Bacteria</taxon>
        <taxon>Pseudomonadati</taxon>
        <taxon>Pseudomonadota</taxon>
        <taxon>Alphaproteobacteria</taxon>
        <taxon>Hyphomicrobiales</taxon>
        <taxon>Hyphomicrobiaceae</taxon>
        <taxon>Hyphomicrobium</taxon>
    </lineage>
</organism>
<accession>A0A1I7NBD6</accession>
<dbReference type="STRING" id="51670.SAMN04488557_1453"/>
<dbReference type="AlphaFoldDB" id="A0A1I7NBD6"/>
<keyword evidence="3" id="KW-1185">Reference proteome</keyword>
<dbReference type="EMBL" id="FPCH01000002">
    <property type="protein sequence ID" value="SFV31969.1"/>
    <property type="molecule type" value="Genomic_DNA"/>
</dbReference>
<dbReference type="OrthoDB" id="7928915at2"/>
<dbReference type="RefSeq" id="WP_092866595.1">
    <property type="nucleotide sequence ID" value="NZ_FPCH01000002.1"/>
</dbReference>